<accession>A0A564XY71</accession>
<reference evidence="1 3" key="1">
    <citation type="submission" date="2019-07" db="EMBL/GenBank/DDBJ databases">
        <authorList>
            <person name="Jastrzebski P J."/>
            <person name="Paukszto L."/>
            <person name="Jastrzebski P J."/>
        </authorList>
    </citation>
    <scope>NUCLEOTIDE SEQUENCE [LARGE SCALE GENOMIC DNA]</scope>
    <source>
        <strain evidence="1 3">WMS-il1</strain>
    </source>
</reference>
<protein>
    <submittedName>
        <fullName evidence="1">Uncharacterized protein</fullName>
    </submittedName>
</protein>
<dbReference type="EMBL" id="CABIJS010000022">
    <property type="protein sequence ID" value="VUZ39971.1"/>
    <property type="molecule type" value="Genomic_DNA"/>
</dbReference>
<dbReference type="EMBL" id="CABIJS010000543">
    <property type="protein sequence ID" value="VUZ52944.1"/>
    <property type="molecule type" value="Genomic_DNA"/>
</dbReference>
<dbReference type="Proteomes" id="UP000321570">
    <property type="component" value="Unassembled WGS sequence"/>
</dbReference>
<proteinExistence type="predicted"/>
<sequence length="140" mass="15827">MRCEATFLEKTIFEECYVTDRKTNPVGPERKRNLPDTCSGTFECGKSYERMRPVSTCYRNLSSFFSYSVAETRFSQNSILIYHSRPTKGATCITIINSHSKGSDVILFFADSKQISHYLSSMNSWCSRNVTGPSTQSNSA</sequence>
<gene>
    <name evidence="2" type="ORF">WMSIL1_LOCUS11396</name>
    <name evidence="1" type="ORF">WMSIL1_LOCUS937</name>
</gene>
<evidence type="ECO:0000313" key="2">
    <source>
        <dbReference type="EMBL" id="VUZ52944.1"/>
    </source>
</evidence>
<evidence type="ECO:0000313" key="3">
    <source>
        <dbReference type="Proteomes" id="UP000321570"/>
    </source>
</evidence>
<name>A0A564XY71_HYMDI</name>
<dbReference type="AlphaFoldDB" id="A0A564XY71"/>
<organism evidence="1 3">
    <name type="scientific">Hymenolepis diminuta</name>
    <name type="common">Rat tapeworm</name>
    <dbReference type="NCBI Taxonomy" id="6216"/>
    <lineage>
        <taxon>Eukaryota</taxon>
        <taxon>Metazoa</taxon>
        <taxon>Spiralia</taxon>
        <taxon>Lophotrochozoa</taxon>
        <taxon>Platyhelminthes</taxon>
        <taxon>Cestoda</taxon>
        <taxon>Eucestoda</taxon>
        <taxon>Cyclophyllidea</taxon>
        <taxon>Hymenolepididae</taxon>
        <taxon>Hymenolepis</taxon>
    </lineage>
</organism>
<keyword evidence="3" id="KW-1185">Reference proteome</keyword>
<evidence type="ECO:0000313" key="1">
    <source>
        <dbReference type="EMBL" id="VUZ39971.1"/>
    </source>
</evidence>